<evidence type="ECO:0000313" key="2">
    <source>
        <dbReference type="Proteomes" id="UP000534294"/>
    </source>
</evidence>
<keyword evidence="2" id="KW-1185">Reference proteome</keyword>
<dbReference type="RefSeq" id="WP_246430912.1">
    <property type="nucleotide sequence ID" value="NZ_JACHIF010000001.1"/>
</dbReference>
<accession>A0A7W7YH97</accession>
<dbReference type="Proteomes" id="UP000534294">
    <property type="component" value="Unassembled WGS sequence"/>
</dbReference>
<evidence type="ECO:0008006" key="3">
    <source>
        <dbReference type="Google" id="ProtNLM"/>
    </source>
</evidence>
<dbReference type="AlphaFoldDB" id="A0A7W7YH97"/>
<organism evidence="1 2">
    <name type="scientific">Prosthecobacter dejongeii</name>
    <dbReference type="NCBI Taxonomy" id="48465"/>
    <lineage>
        <taxon>Bacteria</taxon>
        <taxon>Pseudomonadati</taxon>
        <taxon>Verrucomicrobiota</taxon>
        <taxon>Verrucomicrobiia</taxon>
        <taxon>Verrucomicrobiales</taxon>
        <taxon>Verrucomicrobiaceae</taxon>
        <taxon>Prosthecobacter</taxon>
    </lineage>
</organism>
<comment type="caution">
    <text evidence="1">The sequence shown here is derived from an EMBL/GenBank/DDBJ whole genome shotgun (WGS) entry which is preliminary data.</text>
</comment>
<gene>
    <name evidence="1" type="ORF">HNQ64_000400</name>
</gene>
<dbReference type="EMBL" id="JACHIF010000001">
    <property type="protein sequence ID" value="MBB5036166.1"/>
    <property type="molecule type" value="Genomic_DNA"/>
</dbReference>
<protein>
    <recommendedName>
        <fullName evidence="3">Plasmid related protein</fullName>
    </recommendedName>
</protein>
<reference evidence="1 2" key="1">
    <citation type="submission" date="2020-08" db="EMBL/GenBank/DDBJ databases">
        <title>Genomic Encyclopedia of Type Strains, Phase IV (KMG-IV): sequencing the most valuable type-strain genomes for metagenomic binning, comparative biology and taxonomic classification.</title>
        <authorList>
            <person name="Goeker M."/>
        </authorList>
    </citation>
    <scope>NUCLEOTIDE SEQUENCE [LARGE SCALE GENOMIC DNA]</scope>
    <source>
        <strain evidence="1 2">DSM 12251</strain>
    </source>
</reference>
<evidence type="ECO:0000313" key="1">
    <source>
        <dbReference type="EMBL" id="MBB5036166.1"/>
    </source>
</evidence>
<name>A0A7W7YH97_9BACT</name>
<sequence>MLCSTPLALELVGTEQIRDALVRHIQGDWGEVCKDDWQSNDEAVKEGTRLLSAYTSKEGNKFWIITEADRSVTTVLMPEEY</sequence>
<proteinExistence type="predicted"/>